<reference evidence="4 5" key="1">
    <citation type="submission" date="2018-10" db="EMBL/GenBank/DDBJ databases">
        <title>Sequencing the genomes of 1000 actinobacteria strains.</title>
        <authorList>
            <person name="Klenk H.-P."/>
        </authorList>
    </citation>
    <scope>NUCLEOTIDE SEQUENCE [LARGE SCALE GENOMIC DNA]</scope>
    <source>
        <strain evidence="4 5">DSM 17894</strain>
    </source>
</reference>
<feature type="compositionally biased region" description="Polar residues" evidence="1">
    <location>
        <begin position="1"/>
        <end position="12"/>
    </location>
</feature>
<evidence type="ECO:0000259" key="3">
    <source>
        <dbReference type="Pfam" id="PF01882"/>
    </source>
</evidence>
<dbReference type="RefSeq" id="WP_121368751.1">
    <property type="nucleotide sequence ID" value="NZ_RBKS01000001.1"/>
</dbReference>
<feature type="domain" description="DUF58" evidence="3">
    <location>
        <begin position="263"/>
        <end position="342"/>
    </location>
</feature>
<feature type="transmembrane region" description="Helical" evidence="2">
    <location>
        <begin position="108"/>
        <end position="127"/>
    </location>
</feature>
<keyword evidence="2" id="KW-0472">Membrane</keyword>
<sequence length="466" mass="50111">MTPRSPKSSTARVRSRPQDRDRVTSTTLGRTATGTGYTHLTGTGYTTLLRTPGQRRLLALRRARTRVLRRTRRVAGVAAGVVTPLGWSVLAATLVALVVGYACGWLEFAAAGLALALLSAVCLLFLIGRTRYSVALEVDADRTVVGRPVGARVVIGDESRRPLWGARLEVEVGGEPVGLRVPGDNSFTVPADRRGVVRVGPVRTVRGDPVGLFRRDVEWTAVREVHVHPETITVPSSSTGFVRDLEGSPTRDLTANDIAFHALRDFRPGDDRRHIHWKSTARTGALVVRQFEETRRSHVVIAFSLAPADFADETEFELAVGASASLALRAIRDGRDVTAITSPPRAQPGDEPSREPRNLSTRTTAALLDAVSEIEWGTGDIDVGGLASLANDLVTGVSLVFLVCGSAPSMRDLRSWSLRFPPGVEIVAVVCRPGAVPGLRRVGELSVLEIGYLDDLRRALAKAAAA</sequence>
<proteinExistence type="predicted"/>
<feature type="transmembrane region" description="Helical" evidence="2">
    <location>
        <begin position="74"/>
        <end position="102"/>
    </location>
</feature>
<keyword evidence="2" id="KW-1133">Transmembrane helix</keyword>
<feature type="region of interest" description="Disordered" evidence="1">
    <location>
        <begin position="1"/>
        <end position="25"/>
    </location>
</feature>
<comment type="caution">
    <text evidence="4">The sequence shown here is derived from an EMBL/GenBank/DDBJ whole genome shotgun (WGS) entry which is preliminary data.</text>
</comment>
<evidence type="ECO:0000256" key="1">
    <source>
        <dbReference type="SAM" id="MobiDB-lite"/>
    </source>
</evidence>
<dbReference type="Proteomes" id="UP000280008">
    <property type="component" value="Unassembled WGS sequence"/>
</dbReference>
<dbReference type="OrthoDB" id="9812729at2"/>
<evidence type="ECO:0000313" key="5">
    <source>
        <dbReference type="Proteomes" id="UP000280008"/>
    </source>
</evidence>
<evidence type="ECO:0000256" key="2">
    <source>
        <dbReference type="SAM" id="Phobius"/>
    </source>
</evidence>
<dbReference type="PANTHER" id="PTHR34351:SF1">
    <property type="entry name" value="SLR1927 PROTEIN"/>
    <property type="match status" value="1"/>
</dbReference>
<keyword evidence="5" id="KW-1185">Reference proteome</keyword>
<name>A0A495IEL8_9MICO</name>
<dbReference type="InterPro" id="IPR002881">
    <property type="entry name" value="DUF58"/>
</dbReference>
<dbReference type="AlphaFoldDB" id="A0A495IEL8"/>
<gene>
    <name evidence="4" type="ORF">C8E83_1048</name>
</gene>
<dbReference type="Pfam" id="PF01882">
    <property type="entry name" value="DUF58"/>
    <property type="match status" value="1"/>
</dbReference>
<feature type="region of interest" description="Disordered" evidence="1">
    <location>
        <begin position="337"/>
        <end position="360"/>
    </location>
</feature>
<keyword evidence="2" id="KW-0812">Transmembrane</keyword>
<accession>A0A495IEL8</accession>
<dbReference type="PANTHER" id="PTHR34351">
    <property type="entry name" value="SLR1927 PROTEIN-RELATED"/>
    <property type="match status" value="1"/>
</dbReference>
<protein>
    <submittedName>
        <fullName evidence="4">Uncharacterized protein (DUF58 family)</fullName>
    </submittedName>
</protein>
<dbReference type="EMBL" id="RBKS01000001">
    <property type="protein sequence ID" value="RKR73948.1"/>
    <property type="molecule type" value="Genomic_DNA"/>
</dbReference>
<evidence type="ECO:0000313" key="4">
    <source>
        <dbReference type="EMBL" id="RKR73948.1"/>
    </source>
</evidence>
<organism evidence="4 5">
    <name type="scientific">Frondihabitans australicus</name>
    <dbReference type="NCBI Taxonomy" id="386892"/>
    <lineage>
        <taxon>Bacteria</taxon>
        <taxon>Bacillati</taxon>
        <taxon>Actinomycetota</taxon>
        <taxon>Actinomycetes</taxon>
        <taxon>Micrococcales</taxon>
        <taxon>Microbacteriaceae</taxon>
        <taxon>Frondihabitans</taxon>
    </lineage>
</organism>